<feature type="domain" description="Pyruvate carboxyltransferase" evidence="11">
    <location>
        <begin position="21"/>
        <end position="328"/>
    </location>
</feature>
<dbReference type="SMART" id="SM00917">
    <property type="entry name" value="LeuA_dimer"/>
    <property type="match status" value="1"/>
</dbReference>
<dbReference type="GO" id="GO:0043714">
    <property type="term" value="F:(R)-citramalate synthase activity"/>
    <property type="evidence" value="ECO:0007669"/>
    <property type="project" value="UniProtKB-EC"/>
</dbReference>
<dbReference type="RefSeq" id="WP_092612547.1">
    <property type="nucleotide sequence ID" value="NZ_FNHU01000017.1"/>
</dbReference>
<evidence type="ECO:0000256" key="9">
    <source>
        <dbReference type="ARBA" id="ARBA00048263"/>
    </source>
</evidence>
<keyword evidence="6 10" id="KW-0808">Transferase</keyword>
<dbReference type="PANTHER" id="PTHR43538">
    <property type="entry name" value="ALPHA-IPM SYNTHASE/HOMOCITRATE SYNTHASE"/>
    <property type="match status" value="1"/>
</dbReference>
<dbReference type="GO" id="GO:0009097">
    <property type="term" value="P:isoleucine biosynthetic process"/>
    <property type="evidence" value="ECO:0007669"/>
    <property type="project" value="UniProtKB-UniPathway"/>
</dbReference>
<keyword evidence="7" id="KW-0100">Branched-chain amino acid biosynthesis</keyword>
<dbReference type="EMBL" id="FNHU01000017">
    <property type="protein sequence ID" value="SDN19984.1"/>
    <property type="molecule type" value="Genomic_DNA"/>
</dbReference>
<organism evidence="12 13">
    <name type="scientific">Actinomyces ruminicola</name>
    <dbReference type="NCBI Taxonomy" id="332524"/>
    <lineage>
        <taxon>Bacteria</taxon>
        <taxon>Bacillati</taxon>
        <taxon>Actinomycetota</taxon>
        <taxon>Actinomycetes</taxon>
        <taxon>Actinomycetales</taxon>
        <taxon>Actinomycetaceae</taxon>
        <taxon>Actinomyces</taxon>
    </lineage>
</organism>
<dbReference type="Gene3D" id="3.20.20.70">
    <property type="entry name" value="Aldolase class I"/>
    <property type="match status" value="1"/>
</dbReference>
<dbReference type="PANTHER" id="PTHR43538:SF1">
    <property type="entry name" value="(R)-CITRAMALATE SYNTHASE"/>
    <property type="match status" value="1"/>
</dbReference>
<dbReference type="AlphaFoldDB" id="A0A1G9ZFF2"/>
<dbReference type="GO" id="GO:0009098">
    <property type="term" value="P:L-leucine biosynthetic process"/>
    <property type="evidence" value="ECO:0007669"/>
    <property type="project" value="InterPro"/>
</dbReference>
<evidence type="ECO:0000256" key="1">
    <source>
        <dbReference type="ARBA" id="ARBA00004743"/>
    </source>
</evidence>
<keyword evidence="5" id="KW-0412">Isoleucine biosynthesis</keyword>
<evidence type="ECO:0000256" key="8">
    <source>
        <dbReference type="ARBA" id="ARBA00034330"/>
    </source>
</evidence>
<evidence type="ECO:0000313" key="13">
    <source>
        <dbReference type="Proteomes" id="UP000199671"/>
    </source>
</evidence>
<dbReference type="Pfam" id="PF00682">
    <property type="entry name" value="HMGL-like"/>
    <property type="match status" value="1"/>
</dbReference>
<evidence type="ECO:0000256" key="3">
    <source>
        <dbReference type="ARBA" id="ARBA00022325"/>
    </source>
</evidence>
<comment type="pathway">
    <text evidence="1">Amino-acid biosynthesis; L-isoleucine biosynthesis; 2-oxobutanoate from pyruvate: step 1/3.</text>
</comment>
<evidence type="ECO:0000256" key="5">
    <source>
        <dbReference type="ARBA" id="ARBA00022624"/>
    </source>
</evidence>
<dbReference type="InterPro" id="IPR054691">
    <property type="entry name" value="LeuA/HCS_post-cat"/>
</dbReference>
<dbReference type="PROSITE" id="PS50991">
    <property type="entry name" value="PYR_CT"/>
    <property type="match status" value="1"/>
</dbReference>
<dbReference type="Pfam" id="PF22617">
    <property type="entry name" value="HCS_D2"/>
    <property type="match status" value="1"/>
</dbReference>
<dbReference type="InterPro" id="IPR000891">
    <property type="entry name" value="PYR_CT"/>
</dbReference>
<evidence type="ECO:0000256" key="6">
    <source>
        <dbReference type="ARBA" id="ARBA00022679"/>
    </source>
</evidence>
<accession>A0A1G9ZFF2</accession>
<comment type="catalytic activity">
    <reaction evidence="9">
        <text>pyruvate + acetyl-CoA + H2O = (3R)-citramalate + CoA + H(+)</text>
        <dbReference type="Rhea" id="RHEA:19045"/>
        <dbReference type="ChEBI" id="CHEBI:15361"/>
        <dbReference type="ChEBI" id="CHEBI:15377"/>
        <dbReference type="ChEBI" id="CHEBI:15378"/>
        <dbReference type="ChEBI" id="CHEBI:30934"/>
        <dbReference type="ChEBI" id="CHEBI:57287"/>
        <dbReference type="ChEBI" id="CHEBI:57288"/>
        <dbReference type="EC" id="2.3.3.21"/>
    </reaction>
</comment>
<evidence type="ECO:0000256" key="2">
    <source>
        <dbReference type="ARBA" id="ARBA00006154"/>
    </source>
</evidence>
<dbReference type="Gene3D" id="3.30.160.270">
    <property type="match status" value="1"/>
</dbReference>
<dbReference type="InterPro" id="IPR002034">
    <property type="entry name" value="AIPM/Hcit_synth_CS"/>
</dbReference>
<name>A0A1G9ZFF2_9ACTO</name>
<dbReference type="UniPathway" id="UPA00047">
    <property type="reaction ID" value="UER00066"/>
</dbReference>
<dbReference type="SUPFAM" id="SSF51569">
    <property type="entry name" value="Aldolase"/>
    <property type="match status" value="1"/>
</dbReference>
<dbReference type="GO" id="GO:0003852">
    <property type="term" value="F:2-isopropylmalate synthase activity"/>
    <property type="evidence" value="ECO:0007669"/>
    <property type="project" value="InterPro"/>
</dbReference>
<evidence type="ECO:0000256" key="10">
    <source>
        <dbReference type="RuleBase" id="RU003523"/>
    </source>
</evidence>
<keyword evidence="4" id="KW-0028">Amino-acid biosynthesis</keyword>
<dbReference type="InterPro" id="IPR036230">
    <property type="entry name" value="LeuA_allosteric_dom_sf"/>
</dbReference>
<dbReference type="Gene3D" id="1.10.238.260">
    <property type="match status" value="1"/>
</dbReference>
<dbReference type="InterPro" id="IPR013709">
    <property type="entry name" value="2-isopropylmalate_synth_dimer"/>
</dbReference>
<dbReference type="SUPFAM" id="SSF110921">
    <property type="entry name" value="2-isopropylmalate synthase LeuA, allosteric (dimerisation) domain"/>
    <property type="match status" value="1"/>
</dbReference>
<evidence type="ECO:0000256" key="4">
    <source>
        <dbReference type="ARBA" id="ARBA00022605"/>
    </source>
</evidence>
<reference evidence="12 13" key="1">
    <citation type="submission" date="2016-10" db="EMBL/GenBank/DDBJ databases">
        <authorList>
            <person name="de Groot N.N."/>
        </authorList>
    </citation>
    <scope>NUCLEOTIDE SEQUENCE [LARGE SCALE GENOMIC DNA]</scope>
    <source>
        <strain evidence="12 13">KPR-7B</strain>
    </source>
</reference>
<sequence>MPVQTPATATTPAAADRAVRVAAYDTTLRDGAQQQSIAFTVADKLAVAGLLDELGVAYIEAGWPGAIPKDTEFFARARTELELRTARLVAFGSTCKAGVSAAEDPQVRALLDSGAPVVTVVAKSDPVHVERALRTSLEENLRMVRDTVAVLAAAGREVMVDLEHFFDGIDHAEARAAGEAVGDGQAAAGAVASDTAGVVDPAAGETDLPYPIAVALAAAQAGAGAVIPCDTNGGTLPDVVGRRVARLRDALREAGYGQCTIGIHTHDDSGVAVAGALAAVEVGARQVQGCVNGLGERTGNANLLTLIADLELKTDWTVLPGDAAERARRLAELSAVSRQVGEIVNRPPSGRLPYVGAKAFAHKAGLHASAIRVDPNLYQHIDPERVGNTMTMLVSEMAGRASIELKAREFGIDTAGDHELLTRVTEIVKAREAVGYTYDAADGSFELLLRSARGDLPEYFRIESWRASIQARPLPGQRLLSTEGDTVTETEATVRLWAGGRRYAVLGEGNGPVNALDHALCAALEQVYPETAEFELTDYRVRILDTERGTRSVVRVLIDITDGEDTWSTVGVGTDVVEASWEALIDGHIVGLLRRGVEPR</sequence>
<comment type="similarity">
    <text evidence="2 10">Belongs to the alpha-IPM synthase/homocitrate synthase family.</text>
</comment>
<dbReference type="PROSITE" id="PS00815">
    <property type="entry name" value="AIPM_HOMOCIT_SYNTH_1"/>
    <property type="match status" value="1"/>
</dbReference>
<dbReference type="OrthoDB" id="9803573at2"/>
<evidence type="ECO:0000313" key="12">
    <source>
        <dbReference type="EMBL" id="SDN19984.1"/>
    </source>
</evidence>
<dbReference type="EC" id="2.3.3.21" evidence="8"/>
<dbReference type="InterPro" id="IPR013785">
    <property type="entry name" value="Aldolase_TIM"/>
</dbReference>
<protein>
    <recommendedName>
        <fullName evidence="3">(R)-citramalate synthase</fullName>
        <ecNumber evidence="8">2.3.3.21</ecNumber>
    </recommendedName>
</protein>
<evidence type="ECO:0000256" key="7">
    <source>
        <dbReference type="ARBA" id="ARBA00023304"/>
    </source>
</evidence>
<proteinExistence type="inferred from homology"/>
<dbReference type="Pfam" id="PF08502">
    <property type="entry name" value="LeuA_dimer"/>
    <property type="match status" value="1"/>
</dbReference>
<dbReference type="PROSITE" id="PS00816">
    <property type="entry name" value="AIPM_HOMOCIT_SYNTH_2"/>
    <property type="match status" value="1"/>
</dbReference>
<gene>
    <name evidence="12" type="ORF">SAMN04487766_11748</name>
</gene>
<dbReference type="InterPro" id="IPR005675">
    <property type="entry name" value="Citramal_synthase"/>
</dbReference>
<dbReference type="Proteomes" id="UP000199671">
    <property type="component" value="Unassembled WGS sequence"/>
</dbReference>
<evidence type="ECO:0000259" key="11">
    <source>
        <dbReference type="PROSITE" id="PS50991"/>
    </source>
</evidence>